<keyword evidence="2" id="KW-1185">Reference proteome</keyword>
<comment type="caution">
    <text evidence="1">The sequence shown here is derived from an EMBL/GenBank/DDBJ whole genome shotgun (WGS) entry which is preliminary data.</text>
</comment>
<organism evidence="1 2">
    <name type="scientific">Rotaria magnacalcarata</name>
    <dbReference type="NCBI Taxonomy" id="392030"/>
    <lineage>
        <taxon>Eukaryota</taxon>
        <taxon>Metazoa</taxon>
        <taxon>Spiralia</taxon>
        <taxon>Gnathifera</taxon>
        <taxon>Rotifera</taxon>
        <taxon>Eurotatoria</taxon>
        <taxon>Bdelloidea</taxon>
        <taxon>Philodinida</taxon>
        <taxon>Philodinidae</taxon>
        <taxon>Rotaria</taxon>
    </lineage>
</organism>
<sequence>RELQTCLYLILENNLTTALSLCQIGNEKLSEEIFNFYSQQPSIKSLEYTLVTSLSEDEINKKINLVENLSSTTTAVDLVIVNNIETNIYDWEKLFSLCKSNGFILVSSDIDV</sequence>
<dbReference type="Proteomes" id="UP000663866">
    <property type="component" value="Unassembled WGS sequence"/>
</dbReference>
<protein>
    <submittedName>
        <fullName evidence="1">Uncharacterized protein</fullName>
    </submittedName>
</protein>
<dbReference type="AlphaFoldDB" id="A0A821CK77"/>
<gene>
    <name evidence="1" type="ORF">OVN521_LOCUS45420</name>
</gene>
<proteinExistence type="predicted"/>
<dbReference type="EMBL" id="CAJOBG010074379">
    <property type="protein sequence ID" value="CAF4607593.1"/>
    <property type="molecule type" value="Genomic_DNA"/>
</dbReference>
<feature type="non-terminal residue" evidence="1">
    <location>
        <position position="112"/>
    </location>
</feature>
<reference evidence="1" key="1">
    <citation type="submission" date="2021-02" db="EMBL/GenBank/DDBJ databases">
        <authorList>
            <person name="Nowell W R."/>
        </authorList>
    </citation>
    <scope>NUCLEOTIDE SEQUENCE</scope>
</reference>
<evidence type="ECO:0000313" key="2">
    <source>
        <dbReference type="Proteomes" id="UP000663866"/>
    </source>
</evidence>
<feature type="non-terminal residue" evidence="1">
    <location>
        <position position="1"/>
    </location>
</feature>
<accession>A0A821CK77</accession>
<name>A0A821CK77_9BILA</name>
<evidence type="ECO:0000313" key="1">
    <source>
        <dbReference type="EMBL" id="CAF4607593.1"/>
    </source>
</evidence>